<feature type="compositionally biased region" description="Polar residues" evidence="4">
    <location>
        <begin position="630"/>
        <end position="647"/>
    </location>
</feature>
<dbReference type="GO" id="GO:0006364">
    <property type="term" value="P:rRNA processing"/>
    <property type="evidence" value="ECO:0007669"/>
    <property type="project" value="TreeGrafter"/>
</dbReference>
<gene>
    <name evidence="6" type="ORF">GIB67_030512</name>
</gene>
<dbReference type="PANTHER" id="PTHR34105:SF1">
    <property type="entry name" value="PROLINE-, GLUTAMIC ACID- AND LEUCINE-RICH PROTEIN 1"/>
    <property type="match status" value="1"/>
</dbReference>
<organism evidence="6 7">
    <name type="scientific">Kingdonia uniflora</name>
    <dbReference type="NCBI Taxonomy" id="39325"/>
    <lineage>
        <taxon>Eukaryota</taxon>
        <taxon>Viridiplantae</taxon>
        <taxon>Streptophyta</taxon>
        <taxon>Embryophyta</taxon>
        <taxon>Tracheophyta</taxon>
        <taxon>Spermatophyta</taxon>
        <taxon>Magnoliopsida</taxon>
        <taxon>Ranunculales</taxon>
        <taxon>Circaeasteraceae</taxon>
        <taxon>Kingdonia</taxon>
    </lineage>
</organism>
<keyword evidence="3" id="KW-0539">Nucleus</keyword>
<evidence type="ECO:0000313" key="6">
    <source>
        <dbReference type="EMBL" id="KAF6140431.1"/>
    </source>
</evidence>
<dbReference type="GO" id="GO:0005634">
    <property type="term" value="C:nucleus"/>
    <property type="evidence" value="ECO:0007669"/>
    <property type="project" value="UniProtKB-SubCell"/>
</dbReference>
<feature type="region of interest" description="Disordered" evidence="4">
    <location>
        <begin position="248"/>
        <end position="268"/>
    </location>
</feature>
<reference evidence="6 7" key="1">
    <citation type="journal article" date="2020" name="IScience">
        <title>Genome Sequencing of the Endangered Kingdonia uniflora (Circaeasteraceae, Ranunculales) Reveals Potential Mechanisms of Evolutionary Specialization.</title>
        <authorList>
            <person name="Sun Y."/>
            <person name="Deng T."/>
            <person name="Zhang A."/>
            <person name="Moore M.J."/>
            <person name="Landis J.B."/>
            <person name="Lin N."/>
            <person name="Zhang H."/>
            <person name="Zhang X."/>
            <person name="Huang J."/>
            <person name="Zhang X."/>
            <person name="Sun H."/>
            <person name="Wang H."/>
        </authorList>
    </citation>
    <scope>NUCLEOTIDE SEQUENCE [LARGE SCALE GENOMIC DNA]</scope>
    <source>
        <strain evidence="6">TB1705</strain>
        <tissue evidence="6">Leaf</tissue>
    </source>
</reference>
<feature type="domain" description="Pre-rRNA-processing protein RIX1 N-terminal" evidence="5">
    <location>
        <begin position="77"/>
        <end position="181"/>
    </location>
</feature>
<dbReference type="EMBL" id="JACGCM010002375">
    <property type="protein sequence ID" value="KAF6140431.1"/>
    <property type="molecule type" value="Genomic_DNA"/>
</dbReference>
<evidence type="ECO:0000313" key="7">
    <source>
        <dbReference type="Proteomes" id="UP000541444"/>
    </source>
</evidence>
<keyword evidence="7" id="KW-1185">Reference proteome</keyword>
<dbReference type="SUPFAM" id="SSF48371">
    <property type="entry name" value="ARM repeat"/>
    <property type="match status" value="1"/>
</dbReference>
<evidence type="ECO:0000256" key="2">
    <source>
        <dbReference type="ARBA" id="ARBA00010511"/>
    </source>
</evidence>
<feature type="region of interest" description="Disordered" evidence="4">
    <location>
        <begin position="630"/>
        <end position="651"/>
    </location>
</feature>
<protein>
    <recommendedName>
        <fullName evidence="5">Pre-rRNA-processing protein RIX1 N-terminal domain-containing protein</fullName>
    </recommendedName>
</protein>
<comment type="similarity">
    <text evidence="2">Belongs to the RIX1/PELP1 family.</text>
</comment>
<dbReference type="Proteomes" id="UP000541444">
    <property type="component" value="Unassembled WGS sequence"/>
</dbReference>
<evidence type="ECO:0000256" key="3">
    <source>
        <dbReference type="ARBA" id="ARBA00023242"/>
    </source>
</evidence>
<dbReference type="Pfam" id="PF08167">
    <property type="entry name" value="RIX1"/>
    <property type="match status" value="1"/>
</dbReference>
<comment type="caution">
    <text evidence="6">The sequence shown here is derived from an EMBL/GenBank/DDBJ whole genome shotgun (WGS) entry which is preliminary data.</text>
</comment>
<feature type="region of interest" description="Disordered" evidence="4">
    <location>
        <begin position="437"/>
        <end position="465"/>
    </location>
</feature>
<evidence type="ECO:0000259" key="5">
    <source>
        <dbReference type="Pfam" id="PF08167"/>
    </source>
</evidence>
<proteinExistence type="inferred from homology"/>
<accession>A0A7J7LCL9</accession>
<dbReference type="AlphaFoldDB" id="A0A7J7LCL9"/>
<dbReference type="OrthoDB" id="20900at2759"/>
<dbReference type="InterPro" id="IPR012583">
    <property type="entry name" value="RIX1_N"/>
</dbReference>
<sequence>MSSMEFYNNMYDVRLKPAKLRRLIKDHLPDDSNPFPSPQELFNLVSSIKNLGLLSESFREPKVDQKLIDKWKSAVDAWVDRLILLVSSNMTPSDSQFVKVASCASMSDLLIRLSEFSNVKKDATSNAGKLIQPLLKLLSEDGSEALWEGTVVLLRTIMKFFPSSLHRCYDNVEAVIYSKIMLVKCKPSILKKFADCLALLPKTKGDEGSWSLMMQKTLITINNHLTVTFQGLEKEGKDREALKLLVPPGKDAPSPLGGEDASHKAENRSEQVIMSKASVLMSCCCKMLTSPYPVQVTVPIQPLLELVSRVLLVDGSLSPNTIPFITVMQQEFICSDLSILHLHGLDLLIAVIKGIRSQLLPHAAGVVRLLKEYFKKCESSALRIKVYSVMQILLISMGVGMALYLAQDVINNAIVDLDSVSHGSGLASSNTYSKAATYKYNPPSNRKRKQSTSTGSLAEHQSLEVEPKNKSITPISVQIAALQALEALLTIGGALRSESWRSDVDLLLVTVATKACDGKWVNEEKGGSAPSSEITPTWADFQLAALRALLASLLSPALHRPPYLAEGLHLFRRGKQEMGTKLAEFCAHALLALEVLIHPRALPLEDFPTSSHDALDKGYDRGLPDSLFTASQKHSSAKNPSNPFSRSLQEREGQDAYDDLYNSWVGNGEEDETTVRSAETIMDITDEPFQKIVQRPTEDPPAKKSLLETPVIEARVAEEVITNVDLGDGNNEVMIDFERLQTPINGGDAGTSYNGVVAHSGGVSNHRDDVVIVNEMVSGEEAMVDVANPLVHGETNKFYSDRWGNDSDLESLPDVVANDPDTESD</sequence>
<evidence type="ECO:0000256" key="1">
    <source>
        <dbReference type="ARBA" id="ARBA00004123"/>
    </source>
</evidence>
<dbReference type="PANTHER" id="PTHR34105">
    <property type="entry name" value="PROLINE-, GLUTAMIC ACID- AND LEUCINE-RICH PROTEIN 1"/>
    <property type="match status" value="1"/>
</dbReference>
<evidence type="ECO:0000256" key="4">
    <source>
        <dbReference type="SAM" id="MobiDB-lite"/>
    </source>
</evidence>
<feature type="region of interest" description="Disordered" evidence="4">
    <location>
        <begin position="801"/>
        <end position="825"/>
    </location>
</feature>
<comment type="subcellular location">
    <subcellularLocation>
        <location evidence="1">Nucleus</location>
    </subcellularLocation>
</comment>
<dbReference type="InterPro" id="IPR016024">
    <property type="entry name" value="ARM-type_fold"/>
</dbReference>
<name>A0A7J7LCL9_9MAGN</name>